<keyword evidence="7" id="KW-0539">Nucleus</keyword>
<evidence type="ECO:0000256" key="4">
    <source>
        <dbReference type="ARBA" id="ARBA00022722"/>
    </source>
</evidence>
<comment type="cofactor">
    <cofactor evidence="1">
        <name>a divalent metal cation</name>
        <dbReference type="ChEBI" id="CHEBI:60240"/>
    </cofactor>
</comment>
<dbReference type="AlphaFoldDB" id="A0A1E3IIZ8"/>
<dbReference type="InterPro" id="IPR027806">
    <property type="entry name" value="HARBI1_dom"/>
</dbReference>
<comment type="similarity">
    <text evidence="3">Belongs to the HARBI1 family.</text>
</comment>
<reference evidence="8" key="3">
    <citation type="submission" date="2024-01" db="EMBL/GenBank/DDBJ databases">
        <authorList>
            <person name="Coelho M.A."/>
            <person name="David-Palma M."/>
            <person name="Shea T."/>
            <person name="Sun S."/>
            <person name="Cuomo C.A."/>
            <person name="Heitman J."/>
        </authorList>
    </citation>
    <scope>NUCLEOTIDE SEQUENCE</scope>
    <source>
        <strain evidence="8">CBS 7841</strain>
    </source>
</reference>
<dbReference type="InterPro" id="IPR045249">
    <property type="entry name" value="HARBI1-like"/>
</dbReference>
<dbReference type="EMBL" id="CP143791">
    <property type="protein sequence ID" value="WVN91164.1"/>
    <property type="molecule type" value="Genomic_DNA"/>
</dbReference>
<evidence type="ECO:0000256" key="7">
    <source>
        <dbReference type="ARBA" id="ARBA00023242"/>
    </source>
</evidence>
<proteinExistence type="inferred from homology"/>
<dbReference type="PANTHER" id="PTHR22930">
    <property type="match status" value="1"/>
</dbReference>
<dbReference type="OrthoDB" id="5540949at2759"/>
<gene>
    <name evidence="8" type="ORF">L203_106418</name>
</gene>
<dbReference type="GO" id="GO:0046872">
    <property type="term" value="F:metal ion binding"/>
    <property type="evidence" value="ECO:0007669"/>
    <property type="project" value="UniProtKB-KW"/>
</dbReference>
<evidence type="ECO:0000256" key="6">
    <source>
        <dbReference type="ARBA" id="ARBA00022801"/>
    </source>
</evidence>
<dbReference type="PANTHER" id="PTHR22930:SF85">
    <property type="entry name" value="GH03217P-RELATED"/>
    <property type="match status" value="1"/>
</dbReference>
<sequence>MPTTSQLHKFRNILDKKLAKALQNHPSSFNRRYIRFLLSLRHDISSRRYFQRPTTYRKPAYIQKIDSILASDPHYFIYLFRMSRTEFNGIVDRFGGDIAFLGTGRRKPAAPKYQLALAIHRLAHGHKVKSIAALFGVSAGTVEKWTDNSLIAIIRMLGEYVKWPSELEKDTIKRTHLSLYGIPDCLGFIDETHINFDKAPSRVDASSYYSRKERYGLNIVLVIDSHKYIRYVHRGFSAASSDQRVQRSMRLQTDSHMFFDGLEHIIGDAEFTCTPHIIPMYRRLRNEPRLVGRPAFFNHRVKLARVCVEHAIGILKMRWASLRNLPIKLKTVKDEARAYAFIQAAVILHNLLISTYLSVMTDQEVEEMMKKEYRMQRNDDYGYNHQSGPVEEDYRRRELLTTQMLEFYSERVDLEEWTW</sequence>
<name>A0A1E3IIZ8_9TREE</name>
<dbReference type="GO" id="GO:0004518">
    <property type="term" value="F:nuclease activity"/>
    <property type="evidence" value="ECO:0007669"/>
    <property type="project" value="UniProtKB-KW"/>
</dbReference>
<keyword evidence="6" id="KW-0378">Hydrolase</keyword>
<evidence type="ECO:0000256" key="1">
    <source>
        <dbReference type="ARBA" id="ARBA00001968"/>
    </source>
</evidence>
<evidence type="ECO:0000256" key="3">
    <source>
        <dbReference type="ARBA" id="ARBA00006958"/>
    </source>
</evidence>
<dbReference type="Pfam" id="PF13359">
    <property type="entry name" value="DDE_Tnp_4"/>
    <property type="match status" value="1"/>
</dbReference>
<keyword evidence="5" id="KW-0479">Metal-binding</keyword>
<evidence type="ECO:0000313" key="9">
    <source>
        <dbReference type="Proteomes" id="UP000094043"/>
    </source>
</evidence>
<reference evidence="8" key="1">
    <citation type="submission" date="2016-06" db="EMBL/GenBank/DDBJ databases">
        <authorList>
            <person name="Cuomo C."/>
            <person name="Litvintseva A."/>
            <person name="Heitman J."/>
            <person name="Chen Y."/>
            <person name="Sun S."/>
            <person name="Springer D."/>
            <person name="Dromer F."/>
            <person name="Young S."/>
            <person name="Zeng Q."/>
            <person name="Chapman S."/>
            <person name="Gujja S."/>
            <person name="Saif S."/>
            <person name="Birren B."/>
        </authorList>
    </citation>
    <scope>NUCLEOTIDE SEQUENCE</scope>
    <source>
        <strain evidence="8">CBS 7841</strain>
    </source>
</reference>
<evidence type="ECO:0000256" key="2">
    <source>
        <dbReference type="ARBA" id="ARBA00004123"/>
    </source>
</evidence>
<dbReference type="VEuPathDB" id="FungiDB:L203_02578"/>
<accession>A0A1E3IIZ8</accession>
<dbReference type="Proteomes" id="UP000094043">
    <property type="component" value="Chromosome 8"/>
</dbReference>
<keyword evidence="9" id="KW-1185">Reference proteome</keyword>
<evidence type="ECO:0000256" key="5">
    <source>
        <dbReference type="ARBA" id="ARBA00022723"/>
    </source>
</evidence>
<keyword evidence="4" id="KW-0540">Nuclease</keyword>
<dbReference type="GO" id="GO:0016787">
    <property type="term" value="F:hydrolase activity"/>
    <property type="evidence" value="ECO:0007669"/>
    <property type="project" value="UniProtKB-KW"/>
</dbReference>
<organism evidence="8 9">
    <name type="scientific">Cryptococcus depauperatus CBS 7841</name>
    <dbReference type="NCBI Taxonomy" id="1295531"/>
    <lineage>
        <taxon>Eukaryota</taxon>
        <taxon>Fungi</taxon>
        <taxon>Dikarya</taxon>
        <taxon>Basidiomycota</taxon>
        <taxon>Agaricomycotina</taxon>
        <taxon>Tremellomycetes</taxon>
        <taxon>Tremellales</taxon>
        <taxon>Cryptococcaceae</taxon>
        <taxon>Cryptococcus</taxon>
    </lineage>
</organism>
<evidence type="ECO:0000313" key="8">
    <source>
        <dbReference type="EMBL" id="WVN91164.1"/>
    </source>
</evidence>
<protein>
    <submittedName>
        <fullName evidence="8">Uncharacterized protein</fullName>
    </submittedName>
</protein>
<dbReference type="RefSeq" id="XP_066071864.1">
    <property type="nucleotide sequence ID" value="XM_066215767.1"/>
</dbReference>
<dbReference type="KEGG" id="cdep:91090626"/>
<comment type="subcellular location">
    <subcellularLocation>
        <location evidence="2">Nucleus</location>
    </subcellularLocation>
</comment>
<reference evidence="8" key="2">
    <citation type="journal article" date="2022" name="Elife">
        <title>Obligate sexual reproduction of a homothallic fungus closely related to the Cryptococcus pathogenic species complex.</title>
        <authorList>
            <person name="Passer A.R."/>
            <person name="Clancey S.A."/>
            <person name="Shea T."/>
            <person name="David-Palma M."/>
            <person name="Averette A.F."/>
            <person name="Boekhout T."/>
            <person name="Porcel B.M."/>
            <person name="Nowrousian M."/>
            <person name="Cuomo C.A."/>
            <person name="Sun S."/>
            <person name="Heitman J."/>
            <person name="Coelho M.A."/>
        </authorList>
    </citation>
    <scope>NUCLEOTIDE SEQUENCE</scope>
    <source>
        <strain evidence="8">CBS 7841</strain>
    </source>
</reference>
<dbReference type="GeneID" id="91090626"/>
<dbReference type="GO" id="GO:0005634">
    <property type="term" value="C:nucleus"/>
    <property type="evidence" value="ECO:0007669"/>
    <property type="project" value="UniProtKB-SubCell"/>
</dbReference>